<dbReference type="RefSeq" id="XP_015075480.1">
    <property type="nucleotide sequence ID" value="XM_015219994.1"/>
</dbReference>
<reference evidence="1" key="1">
    <citation type="journal article" date="2014" name="Nat. Genet.">
        <title>The genome of the stress-tolerant wild tomato species Solanum pennellii.</title>
        <authorList>
            <person name="Bolger A."/>
            <person name="Scossa F."/>
            <person name="Bolger M.E."/>
            <person name="Lanz C."/>
            <person name="Maumus F."/>
            <person name="Tohge T."/>
            <person name="Quesneville H."/>
            <person name="Alseekh S."/>
            <person name="Sorensen I."/>
            <person name="Lichtenstein G."/>
            <person name="Fich E.A."/>
            <person name="Conte M."/>
            <person name="Keller H."/>
            <person name="Schneeberger K."/>
            <person name="Schwacke R."/>
            <person name="Ofner I."/>
            <person name="Vrebalov J."/>
            <person name="Xu Y."/>
            <person name="Osorio S."/>
            <person name="Aflitos S.A."/>
            <person name="Schijlen E."/>
            <person name="Jimenez-Gomez J.M."/>
            <person name="Ryngajllo M."/>
            <person name="Kimura S."/>
            <person name="Kumar R."/>
            <person name="Koenig D."/>
            <person name="Headland L.R."/>
            <person name="Maloof J.N."/>
            <person name="Sinha N."/>
            <person name="van Ham R.C."/>
            <person name="Lankhorst R.K."/>
            <person name="Mao L."/>
            <person name="Vogel A."/>
            <person name="Arsova B."/>
            <person name="Panstruga R."/>
            <person name="Fei Z."/>
            <person name="Rose J.K."/>
            <person name="Zamir D."/>
            <person name="Carrari F."/>
            <person name="Giovannoni J.J."/>
            <person name="Weigel D."/>
            <person name="Usadel B."/>
            <person name="Fernie A.R."/>
        </authorList>
    </citation>
    <scope>NUCLEOTIDE SEQUENCE [LARGE SCALE GENOMIC DNA]</scope>
    <source>
        <strain evidence="1">cv. LA0716</strain>
    </source>
</reference>
<dbReference type="Proteomes" id="UP000694930">
    <property type="component" value="Chromosome 5"/>
</dbReference>
<name>A0ABM1GSW2_SOLPN</name>
<dbReference type="InterPro" id="IPR036397">
    <property type="entry name" value="RNaseH_sf"/>
</dbReference>
<reference evidence="2" key="2">
    <citation type="submission" date="2025-08" db="UniProtKB">
        <authorList>
            <consortium name="RefSeq"/>
        </authorList>
    </citation>
    <scope>IDENTIFICATION</scope>
</reference>
<dbReference type="Gene3D" id="3.30.420.10">
    <property type="entry name" value="Ribonuclease H-like superfamily/Ribonuclease H"/>
    <property type="match status" value="1"/>
</dbReference>
<proteinExistence type="predicted"/>
<protein>
    <submittedName>
        <fullName evidence="2">Uncharacterized protein LOC107019524</fullName>
    </submittedName>
</protein>
<dbReference type="InterPro" id="IPR052160">
    <property type="entry name" value="Gypsy_RT_Integrase-like"/>
</dbReference>
<gene>
    <name evidence="2" type="primary">LOC107019524</name>
</gene>
<sequence>MERVSSRSAKRISSPDLANLGPLLVMVALTLVTSRAIGEASKQFEVSNCKIKQILAKKVNANRMDWSRRLDDDLWEYHSEYKTPNGMSPYKLVHGKACHLSVELEHKEMWAMKKLQMDWTEAAEKILKGLNDLDEFCLKAYKNSSIYKEKIARPED</sequence>
<keyword evidence="1" id="KW-1185">Reference proteome</keyword>
<dbReference type="PANTHER" id="PTHR47266">
    <property type="entry name" value="ENDONUCLEASE-RELATED"/>
    <property type="match status" value="1"/>
</dbReference>
<organism evidence="1 2">
    <name type="scientific">Solanum pennellii</name>
    <name type="common">Tomato</name>
    <name type="synonym">Lycopersicon pennellii</name>
    <dbReference type="NCBI Taxonomy" id="28526"/>
    <lineage>
        <taxon>Eukaryota</taxon>
        <taxon>Viridiplantae</taxon>
        <taxon>Streptophyta</taxon>
        <taxon>Embryophyta</taxon>
        <taxon>Tracheophyta</taxon>
        <taxon>Spermatophyta</taxon>
        <taxon>Magnoliopsida</taxon>
        <taxon>eudicotyledons</taxon>
        <taxon>Gunneridae</taxon>
        <taxon>Pentapetalae</taxon>
        <taxon>asterids</taxon>
        <taxon>lamiids</taxon>
        <taxon>Solanales</taxon>
        <taxon>Solanaceae</taxon>
        <taxon>Solanoideae</taxon>
        <taxon>Solaneae</taxon>
        <taxon>Solanum</taxon>
        <taxon>Solanum subgen. Lycopersicon</taxon>
    </lineage>
</organism>
<evidence type="ECO:0000313" key="1">
    <source>
        <dbReference type="Proteomes" id="UP000694930"/>
    </source>
</evidence>
<dbReference type="GeneID" id="107019524"/>
<evidence type="ECO:0000313" key="2">
    <source>
        <dbReference type="RefSeq" id="XP_015075480.1"/>
    </source>
</evidence>
<accession>A0ABM1GSW2</accession>